<comment type="subcellular location">
    <subcellularLocation>
        <location evidence="2">Cytoplasm</location>
    </subcellularLocation>
    <subcellularLocation>
        <location evidence="1">Nucleus</location>
    </subcellularLocation>
</comment>
<evidence type="ECO:0000313" key="10">
    <source>
        <dbReference type="Proteomes" id="UP001327560"/>
    </source>
</evidence>
<evidence type="ECO:0000256" key="2">
    <source>
        <dbReference type="ARBA" id="ARBA00004496"/>
    </source>
</evidence>
<dbReference type="GO" id="GO:0010427">
    <property type="term" value="F:abscisic acid binding"/>
    <property type="evidence" value="ECO:0007669"/>
    <property type="project" value="TreeGrafter"/>
</dbReference>
<accession>A0AAQ3L5D0</accession>
<evidence type="ECO:0000313" key="9">
    <source>
        <dbReference type="EMBL" id="WOL20590.1"/>
    </source>
</evidence>
<dbReference type="EMBL" id="CP136898">
    <property type="protein sequence ID" value="WOL20590.1"/>
    <property type="molecule type" value="Genomic_DNA"/>
</dbReference>
<keyword evidence="4" id="KW-0963">Cytoplasm</keyword>
<evidence type="ECO:0000256" key="5">
    <source>
        <dbReference type="ARBA" id="ARBA00022682"/>
    </source>
</evidence>
<dbReference type="GO" id="GO:0005634">
    <property type="term" value="C:nucleus"/>
    <property type="evidence" value="ECO:0007669"/>
    <property type="project" value="UniProtKB-SubCell"/>
</dbReference>
<keyword evidence="6 9" id="KW-0675">Receptor</keyword>
<dbReference type="AlphaFoldDB" id="A0AAQ3L5D0"/>
<proteinExistence type="inferred from homology"/>
<keyword evidence="7" id="KW-0539">Nucleus</keyword>
<evidence type="ECO:0000256" key="6">
    <source>
        <dbReference type="ARBA" id="ARBA00023170"/>
    </source>
</evidence>
<dbReference type="CDD" id="cd07821">
    <property type="entry name" value="PYR_PYL_RCAR_like"/>
    <property type="match status" value="1"/>
</dbReference>
<organism evidence="9 10">
    <name type="scientific">Canna indica</name>
    <name type="common">Indian-shot</name>
    <dbReference type="NCBI Taxonomy" id="4628"/>
    <lineage>
        <taxon>Eukaryota</taxon>
        <taxon>Viridiplantae</taxon>
        <taxon>Streptophyta</taxon>
        <taxon>Embryophyta</taxon>
        <taxon>Tracheophyta</taxon>
        <taxon>Spermatophyta</taxon>
        <taxon>Magnoliopsida</taxon>
        <taxon>Liliopsida</taxon>
        <taxon>Zingiberales</taxon>
        <taxon>Cannaceae</taxon>
        <taxon>Canna</taxon>
    </lineage>
</organism>
<dbReference type="GO" id="GO:0038023">
    <property type="term" value="F:signaling receptor activity"/>
    <property type="evidence" value="ECO:0007669"/>
    <property type="project" value="TreeGrafter"/>
</dbReference>
<keyword evidence="5" id="KW-0938">Abscisic acid signaling pathway</keyword>
<evidence type="ECO:0000256" key="3">
    <source>
        <dbReference type="ARBA" id="ARBA00008594"/>
    </source>
</evidence>
<keyword evidence="8" id="KW-0650">Protein phosphatase inhibitor</keyword>
<gene>
    <name evidence="9" type="ORF">Cni_G29395</name>
</gene>
<evidence type="ECO:0000256" key="4">
    <source>
        <dbReference type="ARBA" id="ARBA00022490"/>
    </source>
</evidence>
<dbReference type="PANTHER" id="PTHR31213:SF138">
    <property type="entry name" value="ABSCISIC ACID RECEPTOR PYL6"/>
    <property type="match status" value="1"/>
</dbReference>
<evidence type="ECO:0000256" key="1">
    <source>
        <dbReference type="ARBA" id="ARBA00004123"/>
    </source>
</evidence>
<dbReference type="Proteomes" id="UP001327560">
    <property type="component" value="Chromosome 9"/>
</dbReference>
<dbReference type="InterPro" id="IPR050279">
    <property type="entry name" value="Plant_def-hormone_signal"/>
</dbReference>
<sequence length="190" mass="20485">MRMKQAVATKTHLSQVAESQGTQDVIRRYHSRLKGAGQCGSVNMQYVMAPLPVVWSLVRRFDRPQDYKQFLSSCELRAGDGGVGSVREVTVVSGLPAAASTERLDALDEEEHVIRFSVVGGDHRLRNYQSTTTLHAVDGGAGTVVVESYVVEVPPGNSAEETCVFVNTIIRCNLTSLASVSEEMAAAGNS</sequence>
<evidence type="ECO:0000256" key="7">
    <source>
        <dbReference type="ARBA" id="ARBA00023242"/>
    </source>
</evidence>
<dbReference type="GO" id="GO:0005737">
    <property type="term" value="C:cytoplasm"/>
    <property type="evidence" value="ECO:0007669"/>
    <property type="project" value="UniProtKB-SubCell"/>
</dbReference>
<reference evidence="9 10" key="1">
    <citation type="submission" date="2023-10" db="EMBL/GenBank/DDBJ databases">
        <title>Chromosome-scale genome assembly provides insights into flower coloration mechanisms of Canna indica.</title>
        <authorList>
            <person name="Li C."/>
        </authorList>
    </citation>
    <scope>NUCLEOTIDE SEQUENCE [LARGE SCALE GENOMIC DNA]</scope>
    <source>
        <tissue evidence="9">Flower</tissue>
    </source>
</reference>
<dbReference type="PANTHER" id="PTHR31213">
    <property type="entry name" value="OS08G0374000 PROTEIN-RELATED"/>
    <property type="match status" value="1"/>
</dbReference>
<dbReference type="GO" id="GO:0009738">
    <property type="term" value="P:abscisic acid-activated signaling pathway"/>
    <property type="evidence" value="ECO:0007669"/>
    <property type="project" value="UniProtKB-KW"/>
</dbReference>
<dbReference type="InterPro" id="IPR019587">
    <property type="entry name" value="Polyketide_cyclase/dehydratase"/>
</dbReference>
<name>A0AAQ3L5D0_9LILI</name>
<comment type="similarity">
    <text evidence="3">Belongs to the PYR/PYL/RCAR abscisic acid intracellular receptor family.</text>
</comment>
<dbReference type="GO" id="GO:0004864">
    <property type="term" value="F:protein phosphatase inhibitor activity"/>
    <property type="evidence" value="ECO:0007669"/>
    <property type="project" value="UniProtKB-KW"/>
</dbReference>
<dbReference type="InterPro" id="IPR023393">
    <property type="entry name" value="START-like_dom_sf"/>
</dbReference>
<keyword evidence="10" id="KW-1185">Reference proteome</keyword>
<dbReference type="Pfam" id="PF10604">
    <property type="entry name" value="Polyketide_cyc2"/>
    <property type="match status" value="1"/>
</dbReference>
<evidence type="ECO:0000256" key="8">
    <source>
        <dbReference type="ARBA" id="ARBA00023272"/>
    </source>
</evidence>
<dbReference type="SUPFAM" id="SSF55961">
    <property type="entry name" value="Bet v1-like"/>
    <property type="match status" value="1"/>
</dbReference>
<dbReference type="Gene3D" id="3.30.530.20">
    <property type="match status" value="1"/>
</dbReference>
<protein>
    <submittedName>
        <fullName evidence="9">Abscisic acid receptor PYL12-like</fullName>
    </submittedName>
</protein>